<sequence length="435" mass="47173">MTSVLQQPRLQPYTARPSTGGGILLNPINATPPPSLSNSLSLPYTSDDDHLLRSRSGSAPEFSASGSRRIRFAPLPDPRRAVLVTEHGEELPLPSVFDDDDPSNIPRPNLHSFPATPTPSFLLGDGIVKPKELPTIIPSCLSSRSSHIRSSFSSSNSPFQTSYTYSPTPSTATVTPTPSSPNPSSTRLAKRLFYPFRQKRDDARRPGSRDSSSSRDDVSLSWGIPLGHWTSADASGRRGSLSSTYDAPLARAQSATSAIQPRQKRLLNGRIYGARKHPHQSSNAFQNVPDKEPEFVEWGHGGMGSVRAGGMWAKVQSNQKLLIGHMEERGRRGAPQATTDEDDGSGMGWVKRRREERERKNREEQAARPVASKSNADVDSAHSVVSAPVPVQAAAHTPTTAPTVASTSGTSSNMLEQHYKQVLGAGVERVSRHRD</sequence>
<evidence type="ECO:0000313" key="3">
    <source>
        <dbReference type="Proteomes" id="UP001203297"/>
    </source>
</evidence>
<evidence type="ECO:0000313" key="2">
    <source>
        <dbReference type="EMBL" id="KAI0303507.1"/>
    </source>
</evidence>
<dbReference type="AlphaFoldDB" id="A0AAD4QM45"/>
<gene>
    <name evidence="2" type="ORF">B0F90DRAFT_1667376</name>
</gene>
<evidence type="ECO:0000256" key="1">
    <source>
        <dbReference type="SAM" id="MobiDB-lite"/>
    </source>
</evidence>
<comment type="caution">
    <text evidence="2">The sequence shown here is derived from an EMBL/GenBank/DDBJ whole genome shotgun (WGS) entry which is preliminary data.</text>
</comment>
<feature type="compositionally biased region" description="Basic and acidic residues" evidence="1">
    <location>
        <begin position="353"/>
        <end position="366"/>
    </location>
</feature>
<feature type="region of interest" description="Disordered" evidence="1">
    <location>
        <begin position="325"/>
        <end position="412"/>
    </location>
</feature>
<feature type="region of interest" description="Disordered" evidence="1">
    <location>
        <begin position="149"/>
        <end position="218"/>
    </location>
</feature>
<feature type="compositionally biased region" description="Low complexity" evidence="1">
    <location>
        <begin position="377"/>
        <end position="412"/>
    </location>
</feature>
<dbReference type="Proteomes" id="UP001203297">
    <property type="component" value="Unassembled WGS sequence"/>
</dbReference>
<protein>
    <submittedName>
        <fullName evidence="2">Uncharacterized protein</fullName>
    </submittedName>
</protein>
<proteinExistence type="predicted"/>
<dbReference type="EMBL" id="WTXG01000009">
    <property type="protein sequence ID" value="KAI0303507.1"/>
    <property type="molecule type" value="Genomic_DNA"/>
</dbReference>
<reference evidence="2" key="1">
    <citation type="journal article" date="2022" name="New Phytol.">
        <title>Evolutionary transition to the ectomycorrhizal habit in the genomes of a hyperdiverse lineage of mushroom-forming fungi.</title>
        <authorList>
            <person name="Looney B."/>
            <person name="Miyauchi S."/>
            <person name="Morin E."/>
            <person name="Drula E."/>
            <person name="Courty P.E."/>
            <person name="Kohler A."/>
            <person name="Kuo A."/>
            <person name="LaButti K."/>
            <person name="Pangilinan J."/>
            <person name="Lipzen A."/>
            <person name="Riley R."/>
            <person name="Andreopoulos W."/>
            <person name="He G."/>
            <person name="Johnson J."/>
            <person name="Nolan M."/>
            <person name="Tritt A."/>
            <person name="Barry K.W."/>
            <person name="Grigoriev I.V."/>
            <person name="Nagy L.G."/>
            <person name="Hibbett D."/>
            <person name="Henrissat B."/>
            <person name="Matheny P.B."/>
            <person name="Labbe J."/>
            <person name="Martin F.M."/>
        </authorList>
    </citation>
    <scope>NUCLEOTIDE SEQUENCE</scope>
    <source>
        <strain evidence="2">BPL690</strain>
    </source>
</reference>
<name>A0AAD4QM45_9AGAM</name>
<keyword evidence="3" id="KW-1185">Reference proteome</keyword>
<accession>A0AAD4QM45</accession>
<feature type="compositionally biased region" description="Basic and acidic residues" evidence="1">
    <location>
        <begin position="198"/>
        <end position="218"/>
    </location>
</feature>
<feature type="compositionally biased region" description="Low complexity" evidence="1">
    <location>
        <begin position="149"/>
        <end position="186"/>
    </location>
</feature>
<organism evidence="2 3">
    <name type="scientific">Multifurca ochricompacta</name>
    <dbReference type="NCBI Taxonomy" id="376703"/>
    <lineage>
        <taxon>Eukaryota</taxon>
        <taxon>Fungi</taxon>
        <taxon>Dikarya</taxon>
        <taxon>Basidiomycota</taxon>
        <taxon>Agaricomycotina</taxon>
        <taxon>Agaricomycetes</taxon>
        <taxon>Russulales</taxon>
        <taxon>Russulaceae</taxon>
        <taxon>Multifurca</taxon>
    </lineage>
</organism>
<feature type="region of interest" description="Disordered" evidence="1">
    <location>
        <begin position="1"/>
        <end position="66"/>
    </location>
</feature>